<evidence type="ECO:0000256" key="5">
    <source>
        <dbReference type="ARBA" id="ARBA00023136"/>
    </source>
</evidence>
<keyword evidence="2" id="KW-1003">Cell membrane</keyword>
<dbReference type="GO" id="GO:0022857">
    <property type="term" value="F:transmembrane transporter activity"/>
    <property type="evidence" value="ECO:0007669"/>
    <property type="project" value="TreeGrafter"/>
</dbReference>
<evidence type="ECO:0000256" key="2">
    <source>
        <dbReference type="ARBA" id="ARBA00022475"/>
    </source>
</evidence>
<dbReference type="Pfam" id="PF12704">
    <property type="entry name" value="MacB_PCD"/>
    <property type="match status" value="1"/>
</dbReference>
<organism evidence="9 10">
    <name type="scientific">Polaribacter pacificus</name>
    <dbReference type="NCBI Taxonomy" id="1775173"/>
    <lineage>
        <taxon>Bacteria</taxon>
        <taxon>Pseudomonadati</taxon>
        <taxon>Bacteroidota</taxon>
        <taxon>Flavobacteriia</taxon>
        <taxon>Flavobacteriales</taxon>
        <taxon>Flavobacteriaceae</taxon>
    </lineage>
</organism>
<dbReference type="RefSeq" id="WP_188598093.1">
    <property type="nucleotide sequence ID" value="NZ_BMJW01000001.1"/>
</dbReference>
<evidence type="ECO:0000313" key="9">
    <source>
        <dbReference type="EMBL" id="GGG94093.1"/>
    </source>
</evidence>
<feature type="transmembrane region" description="Helical" evidence="6">
    <location>
        <begin position="20"/>
        <end position="42"/>
    </location>
</feature>
<evidence type="ECO:0000256" key="3">
    <source>
        <dbReference type="ARBA" id="ARBA00022692"/>
    </source>
</evidence>
<comment type="subcellular location">
    <subcellularLocation>
        <location evidence="1">Cell membrane</location>
        <topology evidence="1">Multi-pass membrane protein</topology>
    </subcellularLocation>
</comment>
<keyword evidence="10" id="KW-1185">Reference proteome</keyword>
<feature type="domain" description="MacB-like periplasmic core" evidence="8">
    <location>
        <begin position="22"/>
        <end position="246"/>
    </location>
</feature>
<evidence type="ECO:0000256" key="1">
    <source>
        <dbReference type="ARBA" id="ARBA00004651"/>
    </source>
</evidence>
<feature type="domain" description="ABC3 transporter permease C-terminal" evidence="7">
    <location>
        <begin position="301"/>
        <end position="413"/>
    </location>
</feature>
<sequence>MYLFKIIKEYLRRIVRNYKIYAITILGMSIAIIASFHIYFFVAKEYSVDAFHEHKKDVYRVLSTGKYSNLRQKSNVMPFGQKIKEKIPGVKNYVRVLTDRFVLSQDGQKTETLFQMTDPAFFELFSFPLKQGNVLDFKNKPNGVVLSEKKANELFLNQNPIGKVLNISKENFRTKAIESWQLEVVGVLKDIPKTSTIQGDSFINIAFFTQVYKDDFEVGWNSSFPELYLQVPDLQNKAAFETQISKLFLENYNLNNPVKFHQKEGDQKFSIQRLDAIYFDSEDVDRQVLKGSRQFVNVLWLIGFLTLLLATTNYIIMNLGLNLNRAKEFQSRRYLGASKLNILGQLSLESIINVSLCFVIALLTYPLFSDSVASLLDFTYQLNYITDIGIVLSFFAILVCIAFMTGLLQYLILYSAIFASTKGAKKINFSISAIIKGLIGLQLFLFITIICCAIIVQKQNTFLQNKDLGFNPENIISIYPNRENEAIRDLLASKSYVASFSQGEELFRTEFRLDEYEVGTEKQKISATIIQGDGNYVKTHGIELVQGRNFQPFLTYKTLFDWDERKKMDIVEVIVNEEFVRKANLKNPIGTLISNRDYKIVGVFKNTYNTPLYNPIQPTILGFDFSFSSNKYQIAYNPTFKKELLNDLYAFFEKFELSKAVYQNYIHEFDYKEVYKKEVQLKNLLQLFTGIVLVIAVLGLFAISLFITQNRTKEIGVRKINGATILEVLKMLNKTFVFWVAIAFVFAVPISYIIMQKWLQNFAFKTALSWWVFALSGLLVLLISLLAVSWQTYKAATQNPVKALRDD</sequence>
<dbReference type="InterPro" id="IPR003838">
    <property type="entry name" value="ABC3_permease_C"/>
</dbReference>
<dbReference type="InterPro" id="IPR050250">
    <property type="entry name" value="Macrolide_Exporter_MacB"/>
</dbReference>
<feature type="domain" description="ABC3 transporter permease C-terminal" evidence="7">
    <location>
        <begin position="688"/>
        <end position="800"/>
    </location>
</feature>
<dbReference type="Pfam" id="PF02687">
    <property type="entry name" value="FtsX"/>
    <property type="match status" value="2"/>
</dbReference>
<keyword evidence="3 6" id="KW-0812">Transmembrane</keyword>
<name>A0A917HXI3_9FLAO</name>
<feature type="transmembrane region" description="Helical" evidence="6">
    <location>
        <begin position="342"/>
        <end position="368"/>
    </location>
</feature>
<dbReference type="GO" id="GO:0005886">
    <property type="term" value="C:plasma membrane"/>
    <property type="evidence" value="ECO:0007669"/>
    <property type="project" value="UniProtKB-SubCell"/>
</dbReference>
<reference evidence="9" key="1">
    <citation type="journal article" date="2014" name="Int. J. Syst. Evol. Microbiol.">
        <title>Complete genome sequence of Corynebacterium casei LMG S-19264T (=DSM 44701T), isolated from a smear-ripened cheese.</title>
        <authorList>
            <consortium name="US DOE Joint Genome Institute (JGI-PGF)"/>
            <person name="Walter F."/>
            <person name="Albersmeier A."/>
            <person name="Kalinowski J."/>
            <person name="Ruckert C."/>
        </authorList>
    </citation>
    <scope>NUCLEOTIDE SEQUENCE</scope>
    <source>
        <strain evidence="9">CGMCC 1.15763</strain>
    </source>
</reference>
<evidence type="ECO:0000313" key="10">
    <source>
        <dbReference type="Proteomes" id="UP000633278"/>
    </source>
</evidence>
<feature type="transmembrane region" description="Helical" evidence="6">
    <location>
        <begin position="298"/>
        <end position="321"/>
    </location>
</feature>
<protein>
    <submittedName>
        <fullName evidence="9">ABC transporter permease</fullName>
    </submittedName>
</protein>
<proteinExistence type="predicted"/>
<evidence type="ECO:0000259" key="8">
    <source>
        <dbReference type="Pfam" id="PF12704"/>
    </source>
</evidence>
<feature type="transmembrane region" description="Helical" evidence="6">
    <location>
        <begin position="388"/>
        <end position="412"/>
    </location>
</feature>
<dbReference type="Proteomes" id="UP000633278">
    <property type="component" value="Unassembled WGS sequence"/>
</dbReference>
<dbReference type="InterPro" id="IPR025857">
    <property type="entry name" value="MacB_PCD"/>
</dbReference>
<keyword evidence="4 6" id="KW-1133">Transmembrane helix</keyword>
<dbReference type="EMBL" id="BMJW01000001">
    <property type="protein sequence ID" value="GGG94093.1"/>
    <property type="molecule type" value="Genomic_DNA"/>
</dbReference>
<gene>
    <name evidence="9" type="ORF">GCM10011416_09200</name>
</gene>
<accession>A0A917HXI3</accession>
<dbReference type="PANTHER" id="PTHR30572">
    <property type="entry name" value="MEMBRANE COMPONENT OF TRANSPORTER-RELATED"/>
    <property type="match status" value="1"/>
</dbReference>
<evidence type="ECO:0000256" key="6">
    <source>
        <dbReference type="SAM" id="Phobius"/>
    </source>
</evidence>
<feature type="transmembrane region" description="Helical" evidence="6">
    <location>
        <begin position="767"/>
        <end position="788"/>
    </location>
</feature>
<keyword evidence="5 6" id="KW-0472">Membrane</keyword>
<evidence type="ECO:0000256" key="4">
    <source>
        <dbReference type="ARBA" id="ARBA00022989"/>
    </source>
</evidence>
<feature type="transmembrane region" description="Helical" evidence="6">
    <location>
        <begin position="684"/>
        <end position="708"/>
    </location>
</feature>
<comment type="caution">
    <text evidence="9">The sequence shown here is derived from an EMBL/GenBank/DDBJ whole genome shotgun (WGS) entry which is preliminary data.</text>
</comment>
<evidence type="ECO:0000259" key="7">
    <source>
        <dbReference type="Pfam" id="PF02687"/>
    </source>
</evidence>
<dbReference type="PANTHER" id="PTHR30572:SF18">
    <property type="entry name" value="ABC-TYPE MACROLIDE FAMILY EXPORT SYSTEM PERMEASE COMPONENT 2"/>
    <property type="match status" value="1"/>
</dbReference>
<feature type="transmembrane region" description="Helical" evidence="6">
    <location>
        <begin position="736"/>
        <end position="755"/>
    </location>
</feature>
<feature type="transmembrane region" description="Helical" evidence="6">
    <location>
        <begin position="433"/>
        <end position="456"/>
    </location>
</feature>
<dbReference type="AlphaFoldDB" id="A0A917HXI3"/>
<reference evidence="9" key="2">
    <citation type="submission" date="2020-09" db="EMBL/GenBank/DDBJ databases">
        <authorList>
            <person name="Sun Q."/>
            <person name="Zhou Y."/>
        </authorList>
    </citation>
    <scope>NUCLEOTIDE SEQUENCE</scope>
    <source>
        <strain evidence="9">CGMCC 1.15763</strain>
    </source>
</reference>